<evidence type="ECO:0000313" key="1">
    <source>
        <dbReference type="EMBL" id="MBP2359951.1"/>
    </source>
</evidence>
<organism evidence="1 2">
    <name type="scientific">Streptomyces clavifer</name>
    <dbReference type="NCBI Taxonomy" id="68188"/>
    <lineage>
        <taxon>Bacteria</taxon>
        <taxon>Bacillati</taxon>
        <taxon>Actinomycetota</taxon>
        <taxon>Actinomycetes</taxon>
        <taxon>Kitasatosporales</taxon>
        <taxon>Streptomycetaceae</taxon>
        <taxon>Streptomyces</taxon>
    </lineage>
</organism>
<evidence type="ECO:0000313" key="2">
    <source>
        <dbReference type="Proteomes" id="UP001519311"/>
    </source>
</evidence>
<keyword evidence="2" id="KW-1185">Reference proteome</keyword>
<sequence length="53" mass="5679">MSIDVHPRDLPIVLIGTGGGALALWADASPEIAIPAALLIMLDIRVRFWRGQA</sequence>
<dbReference type="RefSeq" id="WP_241835985.1">
    <property type="nucleotide sequence ID" value="NZ_BMWJ01000010.1"/>
</dbReference>
<proteinExistence type="predicted"/>
<protein>
    <submittedName>
        <fullName evidence="1">Uncharacterized protein</fullName>
    </submittedName>
</protein>
<name>A0ABS4V826_9ACTN</name>
<accession>A0ABS4V826</accession>
<dbReference type="Proteomes" id="UP001519311">
    <property type="component" value="Unassembled WGS sequence"/>
</dbReference>
<comment type="caution">
    <text evidence="1">The sequence shown here is derived from an EMBL/GenBank/DDBJ whole genome shotgun (WGS) entry which is preliminary data.</text>
</comment>
<reference evidence="1 2" key="1">
    <citation type="submission" date="2021-03" db="EMBL/GenBank/DDBJ databases">
        <title>Sequencing the genomes of 1000 actinobacteria strains.</title>
        <authorList>
            <person name="Klenk H.-P."/>
        </authorList>
    </citation>
    <scope>NUCLEOTIDE SEQUENCE [LARGE SCALE GENOMIC DNA]</scope>
    <source>
        <strain evidence="1 2">DSM 40843</strain>
    </source>
</reference>
<dbReference type="EMBL" id="JAGINS010000001">
    <property type="protein sequence ID" value="MBP2359951.1"/>
    <property type="molecule type" value="Genomic_DNA"/>
</dbReference>
<gene>
    <name evidence="1" type="ORF">JOF59_002351</name>
</gene>